<organism evidence="1 2">
    <name type="scientific">Nocardia uniformis</name>
    <dbReference type="NCBI Taxonomy" id="53432"/>
    <lineage>
        <taxon>Bacteria</taxon>
        <taxon>Bacillati</taxon>
        <taxon>Actinomycetota</taxon>
        <taxon>Actinomycetes</taxon>
        <taxon>Mycobacteriales</taxon>
        <taxon>Nocardiaceae</taxon>
        <taxon>Nocardia</taxon>
    </lineage>
</organism>
<dbReference type="RefSeq" id="WP_067521268.1">
    <property type="nucleotide sequence ID" value="NZ_JABELX010000005.1"/>
</dbReference>
<dbReference type="EMBL" id="JABELX010000005">
    <property type="protein sequence ID" value="NNH71443.1"/>
    <property type="molecule type" value="Genomic_DNA"/>
</dbReference>
<protein>
    <submittedName>
        <fullName evidence="1">Uncharacterized protein</fullName>
    </submittedName>
</protein>
<dbReference type="Proteomes" id="UP000586827">
    <property type="component" value="Unassembled WGS sequence"/>
</dbReference>
<evidence type="ECO:0000313" key="1">
    <source>
        <dbReference type="EMBL" id="NNH71443.1"/>
    </source>
</evidence>
<reference evidence="1 2" key="1">
    <citation type="submission" date="2020-05" db="EMBL/GenBank/DDBJ databases">
        <title>MicrobeNet Type strains.</title>
        <authorList>
            <person name="Nicholson A.C."/>
        </authorList>
    </citation>
    <scope>NUCLEOTIDE SEQUENCE [LARGE SCALE GENOMIC DNA]</scope>
    <source>
        <strain evidence="1 2">JCM 3224</strain>
    </source>
</reference>
<accession>A0A849BY09</accession>
<sequence>MVRVESALRQLMRDTGKLLEPYGFHGSEPIWVRVGEEGVAAVGRTRTFRTWTGGQQVLSFGLALSATPMAWWEWRNWCHARQGLAAIALERATGPDLITDSGLSEDLTAMWSLRIATGHALPEDVDAVRAELPRRVHAYARRAIRLADSERYLDELLADPDPGVRAREAIVVLLADEGSSSRLDEAIDELRTCSASSEASEYAEHVIAYARSRAELVPAR</sequence>
<comment type="caution">
    <text evidence="1">The sequence shown here is derived from an EMBL/GenBank/DDBJ whole genome shotgun (WGS) entry which is preliminary data.</text>
</comment>
<name>A0A849BY09_9NOCA</name>
<proteinExistence type="predicted"/>
<evidence type="ECO:0000313" key="2">
    <source>
        <dbReference type="Proteomes" id="UP000586827"/>
    </source>
</evidence>
<gene>
    <name evidence="1" type="ORF">HLB23_16500</name>
</gene>
<dbReference type="AlphaFoldDB" id="A0A849BY09"/>
<keyword evidence="2" id="KW-1185">Reference proteome</keyword>